<gene>
    <name evidence="1" type="ORF">KABA2_01S08184</name>
</gene>
<evidence type="ECO:0000313" key="2">
    <source>
        <dbReference type="Proteomes" id="UP000644660"/>
    </source>
</evidence>
<dbReference type="OrthoDB" id="4083608at2759"/>
<reference evidence="1 2" key="1">
    <citation type="submission" date="2020-05" db="EMBL/GenBank/DDBJ databases">
        <authorList>
            <person name="Casaregola S."/>
            <person name="Devillers H."/>
            <person name="Grondin C."/>
        </authorList>
    </citation>
    <scope>NUCLEOTIDE SEQUENCE [LARGE SCALE GENOMIC DNA]</scope>
    <source>
        <strain evidence="1 2">CLIB 1767</strain>
    </source>
</reference>
<proteinExistence type="predicted"/>
<dbReference type="PANTHER" id="PTHR28048:SF1">
    <property type="entry name" value="ACR195WP"/>
    <property type="match status" value="1"/>
</dbReference>
<protein>
    <recommendedName>
        <fullName evidence="3">DUF4536 domain-containing protein</fullName>
    </recommendedName>
</protein>
<dbReference type="EMBL" id="CAEFZW010000001">
    <property type="protein sequence ID" value="CAB4252196.1"/>
    <property type="molecule type" value="Genomic_DNA"/>
</dbReference>
<dbReference type="Proteomes" id="UP000644660">
    <property type="component" value="Unassembled WGS sequence"/>
</dbReference>
<dbReference type="GeneID" id="64855320"/>
<dbReference type="PANTHER" id="PTHR28048">
    <property type="entry name" value="ACR195WP"/>
    <property type="match status" value="1"/>
</dbReference>
<organism evidence="1 2">
    <name type="scientific">Maudiozyma barnettii</name>
    <dbReference type="NCBI Taxonomy" id="61262"/>
    <lineage>
        <taxon>Eukaryota</taxon>
        <taxon>Fungi</taxon>
        <taxon>Dikarya</taxon>
        <taxon>Ascomycota</taxon>
        <taxon>Saccharomycotina</taxon>
        <taxon>Saccharomycetes</taxon>
        <taxon>Saccharomycetales</taxon>
        <taxon>Saccharomycetaceae</taxon>
        <taxon>Maudiozyma</taxon>
    </lineage>
</organism>
<dbReference type="AlphaFoldDB" id="A0A8H2VBH2"/>
<keyword evidence="2" id="KW-1185">Reference proteome</keyword>
<evidence type="ECO:0008006" key="3">
    <source>
        <dbReference type="Google" id="ProtNLM"/>
    </source>
</evidence>
<comment type="caution">
    <text evidence="1">The sequence shown here is derived from an EMBL/GenBank/DDBJ whole genome shotgun (WGS) entry which is preliminary data.</text>
</comment>
<accession>A0A8H2VBH2</accession>
<dbReference type="InterPro" id="IPR053092">
    <property type="entry name" value="Mitochondrial_unc_protein"/>
</dbReference>
<evidence type="ECO:0000313" key="1">
    <source>
        <dbReference type="EMBL" id="CAB4252196.1"/>
    </source>
</evidence>
<name>A0A8H2VBH2_9SACH</name>
<dbReference type="RefSeq" id="XP_041404235.1">
    <property type="nucleotide sequence ID" value="XM_041548301.1"/>
</dbReference>
<sequence>MSNIANVFNPQQESKPIEDCLSCDIFNSIFLLGTGGYLVSGKAIVKDKKVLLKDFNEKNPAWWRNGIRGLGGFLIAYGVYRSFDTYGSWKTSQEKKLSN</sequence>